<organism evidence="9 10">
    <name type="scientific">Variovorax boronicumulans</name>
    <dbReference type="NCBI Taxonomy" id="436515"/>
    <lineage>
        <taxon>Bacteria</taxon>
        <taxon>Pseudomonadati</taxon>
        <taxon>Pseudomonadota</taxon>
        <taxon>Betaproteobacteria</taxon>
        <taxon>Burkholderiales</taxon>
        <taxon>Comamonadaceae</taxon>
        <taxon>Variovorax</taxon>
    </lineage>
</organism>
<evidence type="ECO:0000256" key="6">
    <source>
        <dbReference type="ARBA" id="ARBA00023136"/>
    </source>
</evidence>
<keyword evidence="5 7" id="KW-1133">Transmembrane helix</keyword>
<dbReference type="PANTHER" id="PTHR30151:SF38">
    <property type="entry name" value="ALIPHATIC SULFONATES TRANSPORT PERMEASE PROTEIN SSUC-RELATED"/>
    <property type="match status" value="1"/>
</dbReference>
<name>A0AAW8D3B0_9BURK</name>
<evidence type="ECO:0000256" key="2">
    <source>
        <dbReference type="ARBA" id="ARBA00022448"/>
    </source>
</evidence>
<feature type="domain" description="ABC transmembrane type-1" evidence="8">
    <location>
        <begin position="90"/>
        <end position="270"/>
    </location>
</feature>
<comment type="caution">
    <text evidence="9">The sequence shown here is derived from an EMBL/GenBank/DDBJ whole genome shotgun (WGS) entry which is preliminary data.</text>
</comment>
<keyword evidence="2 7" id="KW-0813">Transport</keyword>
<dbReference type="Proteomes" id="UP001242045">
    <property type="component" value="Unassembled WGS sequence"/>
</dbReference>
<evidence type="ECO:0000256" key="7">
    <source>
        <dbReference type="RuleBase" id="RU363032"/>
    </source>
</evidence>
<dbReference type="GO" id="GO:0042918">
    <property type="term" value="P:alkanesulfonate transmembrane transport"/>
    <property type="evidence" value="ECO:0007669"/>
    <property type="project" value="UniProtKB-ARBA"/>
</dbReference>
<comment type="similarity">
    <text evidence="7">Belongs to the binding-protein-dependent transport system permease family.</text>
</comment>
<comment type="subcellular location">
    <subcellularLocation>
        <location evidence="1 7">Cell membrane</location>
        <topology evidence="1 7">Multi-pass membrane protein</topology>
    </subcellularLocation>
</comment>
<feature type="transmembrane region" description="Helical" evidence="7">
    <location>
        <begin position="40"/>
        <end position="59"/>
    </location>
</feature>
<evidence type="ECO:0000256" key="1">
    <source>
        <dbReference type="ARBA" id="ARBA00004651"/>
    </source>
</evidence>
<feature type="transmembrane region" description="Helical" evidence="7">
    <location>
        <begin position="97"/>
        <end position="121"/>
    </location>
</feature>
<feature type="transmembrane region" description="Helical" evidence="7">
    <location>
        <begin position="249"/>
        <end position="273"/>
    </location>
</feature>
<dbReference type="PANTHER" id="PTHR30151">
    <property type="entry name" value="ALKANE SULFONATE ABC TRANSPORTER-RELATED, MEMBRANE SUBUNIT"/>
    <property type="match status" value="1"/>
</dbReference>
<evidence type="ECO:0000256" key="5">
    <source>
        <dbReference type="ARBA" id="ARBA00022989"/>
    </source>
</evidence>
<evidence type="ECO:0000259" key="8">
    <source>
        <dbReference type="PROSITE" id="PS50928"/>
    </source>
</evidence>
<feature type="transmembrane region" description="Helical" evidence="7">
    <location>
        <begin position="219"/>
        <end position="242"/>
    </location>
</feature>
<dbReference type="EMBL" id="JAUSRD010000008">
    <property type="protein sequence ID" value="MDP9894483.1"/>
    <property type="molecule type" value="Genomic_DNA"/>
</dbReference>
<dbReference type="AlphaFoldDB" id="A0AAW8D3B0"/>
<dbReference type="InterPro" id="IPR000515">
    <property type="entry name" value="MetI-like"/>
</dbReference>
<keyword evidence="4 7" id="KW-0812">Transmembrane</keyword>
<evidence type="ECO:0000313" key="10">
    <source>
        <dbReference type="Proteomes" id="UP001242045"/>
    </source>
</evidence>
<dbReference type="CDD" id="cd06261">
    <property type="entry name" value="TM_PBP2"/>
    <property type="match status" value="1"/>
</dbReference>
<feature type="transmembrane region" description="Helical" evidence="7">
    <location>
        <begin position="128"/>
        <end position="150"/>
    </location>
</feature>
<reference evidence="9" key="1">
    <citation type="submission" date="2023-07" db="EMBL/GenBank/DDBJ databases">
        <title>Sorghum-associated microbial communities from plants grown in Nebraska, USA.</title>
        <authorList>
            <person name="Schachtman D."/>
        </authorList>
    </citation>
    <scope>NUCLEOTIDE SEQUENCE</scope>
    <source>
        <strain evidence="9">DS3754</strain>
    </source>
</reference>
<dbReference type="Gene3D" id="1.10.3720.10">
    <property type="entry name" value="MetI-like"/>
    <property type="match status" value="1"/>
</dbReference>
<keyword evidence="6 7" id="KW-0472">Membrane</keyword>
<keyword evidence="3" id="KW-1003">Cell membrane</keyword>
<evidence type="ECO:0000256" key="4">
    <source>
        <dbReference type="ARBA" id="ARBA00022692"/>
    </source>
</evidence>
<dbReference type="Pfam" id="PF00528">
    <property type="entry name" value="BPD_transp_1"/>
    <property type="match status" value="1"/>
</dbReference>
<dbReference type="SUPFAM" id="SSF161098">
    <property type="entry name" value="MetI-like"/>
    <property type="match status" value="1"/>
</dbReference>
<evidence type="ECO:0000313" key="9">
    <source>
        <dbReference type="EMBL" id="MDP9894483.1"/>
    </source>
</evidence>
<proteinExistence type="inferred from homology"/>
<dbReference type="GO" id="GO:0005886">
    <property type="term" value="C:plasma membrane"/>
    <property type="evidence" value="ECO:0007669"/>
    <property type="project" value="UniProtKB-SubCell"/>
</dbReference>
<dbReference type="FunFam" id="1.10.3720.10:FF:000003">
    <property type="entry name" value="Aliphatic sulfonate ABC transporter permease"/>
    <property type="match status" value="1"/>
</dbReference>
<dbReference type="InterPro" id="IPR035906">
    <property type="entry name" value="MetI-like_sf"/>
</dbReference>
<protein>
    <submittedName>
        <fullName evidence="9">Sulfonate transport system permease protein</fullName>
    </submittedName>
</protein>
<evidence type="ECO:0000256" key="3">
    <source>
        <dbReference type="ARBA" id="ARBA00022475"/>
    </source>
</evidence>
<sequence length="285" mass="31445">MAVPSAELPLVKLAAANPPHAASLAQWLRAPARYVASSRWIAWLFPMLVLVLWQLGAHFEWIAPQVLPAPTVVWRTLVDLFSTGEIWGHLHVSLTRVFAGFALGLCAGFALGVAMGLSPLFKDYAYPLFKAFSQVPVLGWLPLLMLLVGIDESLKVLLIAKAALVPVVLNTYKGIQGVPTRYIEVARVLRFSRWQLLRKVVLPSAFAPIWNGVRYGFTHAWLALVVVELLASSEGIGFLIVYGRQLFQLDVVLAAVVVVGAVGFALDKIFALIEKRLTRWQRPGF</sequence>
<dbReference type="RefSeq" id="WP_307685564.1">
    <property type="nucleotide sequence ID" value="NZ_JAUSRD010000008.1"/>
</dbReference>
<gene>
    <name evidence="9" type="ORF">J2W31_003607</name>
</gene>
<accession>A0AAW8D3B0</accession>
<dbReference type="PROSITE" id="PS50928">
    <property type="entry name" value="ABC_TM1"/>
    <property type="match status" value="1"/>
</dbReference>